<feature type="domain" description="Radical SAM core" evidence="18">
    <location>
        <begin position="41"/>
        <end position="274"/>
    </location>
</feature>
<name>A0A1B1AMR8_9PROT</name>
<sequence>MDPRLLKYAELNVPRYTSYPTAPHFNESVDGVVFARWLSELTPSTSISLYVHVPYCQRMCWYCGCHAFAVRRDEPVAQYVEALGCEIDAVADASGGTRVRELHWGGGTPNSLSPERFQAIVERLHHRFDMSALERHAIELDPRLLTEEQAQTFARCGVNRASLGVQDLDAGVQAAIGREQPFERVRDAADRLRDVGIAALSFDLMYGLPHQTHESVRKTAELAASLRPDRFSVFGYAHVPWFKNRQRLIDAEALPGAEARLSLADTIGETLRAAGYVPIGYDHYALAGDPIARAARTGQLQRNFQGFVEADCDALIGLGPSSISTLPQGYAQNEPSVGDWRAKVNAGVFATRRGKALNTEDRRRRDLIMRLLCDFELEIADPRGFEREFAALVPLVEDGLVRVNGGRISVPAESRPFARVVAQVFDTYHQQGNARHSRAV</sequence>
<dbReference type="RefSeq" id="WP_066774409.1">
    <property type="nucleotide sequence ID" value="NZ_CP013244.1"/>
</dbReference>
<evidence type="ECO:0000256" key="1">
    <source>
        <dbReference type="ARBA" id="ARBA00004496"/>
    </source>
</evidence>
<comment type="pathway">
    <text evidence="2 15">Porphyrin-containing compound metabolism; protoporphyrin-IX biosynthesis; protoporphyrinogen-IX from coproporphyrinogen-III (AdoMet route): step 1/1.</text>
</comment>
<feature type="binding site" evidence="16">
    <location>
        <position position="237"/>
    </location>
    <ligand>
        <name>S-adenosyl-L-methionine</name>
        <dbReference type="ChEBI" id="CHEBI:59789"/>
        <label>2</label>
    </ligand>
</feature>
<feature type="binding site" evidence="16">
    <location>
        <position position="106"/>
    </location>
    <ligand>
        <name>S-adenosyl-L-methionine</name>
        <dbReference type="ChEBI" id="CHEBI:59789"/>
        <label>1</label>
    </ligand>
</feature>
<keyword evidence="10 15" id="KW-0408">Iron</keyword>
<dbReference type="KEGG" id="cbot:ATE48_19180"/>
<comment type="subcellular location">
    <subcellularLocation>
        <location evidence="1 15">Cytoplasm</location>
    </subcellularLocation>
</comment>
<keyword evidence="5 15" id="KW-0004">4Fe-4S</keyword>
<evidence type="ECO:0000256" key="12">
    <source>
        <dbReference type="ARBA" id="ARBA00023244"/>
    </source>
</evidence>
<feature type="binding site" evidence="16">
    <location>
        <begin position="62"/>
        <end position="64"/>
    </location>
    <ligand>
        <name>S-adenosyl-L-methionine</name>
        <dbReference type="ChEBI" id="CHEBI:59789"/>
        <label>2</label>
    </ligand>
</feature>
<evidence type="ECO:0000256" key="5">
    <source>
        <dbReference type="ARBA" id="ARBA00022485"/>
    </source>
</evidence>
<evidence type="ECO:0000256" key="9">
    <source>
        <dbReference type="ARBA" id="ARBA00023002"/>
    </source>
</evidence>
<dbReference type="CDD" id="cd01335">
    <property type="entry name" value="Radical_SAM"/>
    <property type="match status" value="1"/>
</dbReference>
<evidence type="ECO:0000256" key="11">
    <source>
        <dbReference type="ARBA" id="ARBA00023014"/>
    </source>
</evidence>
<dbReference type="GO" id="GO:0006782">
    <property type="term" value="P:protoporphyrinogen IX biosynthetic process"/>
    <property type="evidence" value="ECO:0007669"/>
    <property type="project" value="UniProtKB-UniPathway"/>
</dbReference>
<comment type="catalytic activity">
    <reaction evidence="14 15">
        <text>coproporphyrinogen III + 2 S-adenosyl-L-methionine = protoporphyrinogen IX + 2 5'-deoxyadenosine + 2 L-methionine + 2 CO2</text>
        <dbReference type="Rhea" id="RHEA:15425"/>
        <dbReference type="ChEBI" id="CHEBI:16526"/>
        <dbReference type="ChEBI" id="CHEBI:17319"/>
        <dbReference type="ChEBI" id="CHEBI:57307"/>
        <dbReference type="ChEBI" id="CHEBI:57309"/>
        <dbReference type="ChEBI" id="CHEBI:57844"/>
        <dbReference type="ChEBI" id="CHEBI:59789"/>
        <dbReference type="EC" id="1.3.98.3"/>
    </reaction>
</comment>
<dbReference type="GO" id="GO:0051539">
    <property type="term" value="F:4 iron, 4 sulfur cluster binding"/>
    <property type="evidence" value="ECO:0007669"/>
    <property type="project" value="UniProtKB-KW"/>
</dbReference>
<dbReference type="InParanoid" id="A0A1B1AMR8"/>
<feature type="binding site" evidence="16">
    <location>
        <position position="203"/>
    </location>
    <ligand>
        <name>S-adenosyl-L-methionine</name>
        <dbReference type="ChEBI" id="CHEBI:59789"/>
        <label>2</label>
    </ligand>
</feature>
<evidence type="ECO:0000256" key="10">
    <source>
        <dbReference type="ARBA" id="ARBA00023004"/>
    </source>
</evidence>
<dbReference type="EMBL" id="CP013244">
    <property type="protein sequence ID" value="ANP47869.1"/>
    <property type="molecule type" value="Genomic_DNA"/>
</dbReference>
<comment type="function">
    <text evidence="13">Involved in the heme biosynthesis. Catalyzes the anaerobic oxidative decarboxylation of propionate groups of rings A and B of coproporphyrinogen III to yield the vinyl groups in protoporphyrinogen IX.</text>
</comment>
<dbReference type="InterPro" id="IPR058240">
    <property type="entry name" value="rSAM_sf"/>
</dbReference>
<dbReference type="InterPro" id="IPR007197">
    <property type="entry name" value="rSAM"/>
</dbReference>
<comment type="cofactor">
    <cofactor evidence="15 17">
        <name>[4Fe-4S] cluster</name>
        <dbReference type="ChEBI" id="CHEBI:49883"/>
    </cofactor>
    <text evidence="15 17">Binds 1 [4Fe-4S] cluster. The cluster is coordinated with 3 cysteines and an exchangeable S-adenosyl-L-methionine.</text>
</comment>
<keyword evidence="20" id="KW-1185">Reference proteome</keyword>
<organism evidence="19 20">
    <name type="scientific">Candidatus Viadribacter manganicus</name>
    <dbReference type="NCBI Taxonomy" id="1759059"/>
    <lineage>
        <taxon>Bacteria</taxon>
        <taxon>Pseudomonadati</taxon>
        <taxon>Pseudomonadota</taxon>
        <taxon>Alphaproteobacteria</taxon>
        <taxon>Hyphomonadales</taxon>
        <taxon>Hyphomonadaceae</taxon>
        <taxon>Candidatus Viadribacter</taxon>
    </lineage>
</organism>
<dbReference type="FunCoup" id="A0A1B1AMR8">
    <property type="interactions" value="226"/>
</dbReference>
<evidence type="ECO:0000313" key="19">
    <source>
        <dbReference type="EMBL" id="ANP47869.1"/>
    </source>
</evidence>
<feature type="binding site" evidence="16">
    <location>
        <position position="166"/>
    </location>
    <ligand>
        <name>S-adenosyl-L-methionine</name>
        <dbReference type="ChEBI" id="CHEBI:59789"/>
        <label>2</label>
    </ligand>
</feature>
<dbReference type="NCBIfam" id="TIGR00538">
    <property type="entry name" value="hemN"/>
    <property type="match status" value="1"/>
</dbReference>
<dbReference type="SFLD" id="SFLDG01065">
    <property type="entry name" value="anaerobic_coproporphyrinogen-I"/>
    <property type="match status" value="1"/>
</dbReference>
<dbReference type="OrthoDB" id="9808022at2"/>
<dbReference type="GO" id="GO:0046872">
    <property type="term" value="F:metal ion binding"/>
    <property type="evidence" value="ECO:0007669"/>
    <property type="project" value="UniProtKB-KW"/>
</dbReference>
<evidence type="ECO:0000256" key="4">
    <source>
        <dbReference type="ARBA" id="ARBA00011245"/>
    </source>
</evidence>
<dbReference type="EC" id="1.3.98.3" evidence="15"/>
<dbReference type="AlphaFoldDB" id="A0A1B1AMR8"/>
<evidence type="ECO:0000259" key="18">
    <source>
        <dbReference type="PROSITE" id="PS51918"/>
    </source>
</evidence>
<evidence type="ECO:0000256" key="7">
    <source>
        <dbReference type="ARBA" id="ARBA00022691"/>
    </source>
</evidence>
<dbReference type="Pfam" id="PF04055">
    <property type="entry name" value="Radical_SAM"/>
    <property type="match status" value="1"/>
</dbReference>
<feature type="binding site" evidence="17">
    <location>
        <position position="63"/>
    </location>
    <ligand>
        <name>[4Fe-4S] cluster</name>
        <dbReference type="ChEBI" id="CHEBI:49883"/>
        <note>4Fe-4S-S-AdoMet</note>
    </ligand>
</feature>
<comment type="similarity">
    <text evidence="3 15">Belongs to the anaerobic coproporphyrinogen-III oxidase family.</text>
</comment>
<dbReference type="SMART" id="SM00729">
    <property type="entry name" value="Elp3"/>
    <property type="match status" value="1"/>
</dbReference>
<keyword evidence="8 15" id="KW-0479">Metal-binding</keyword>
<dbReference type="UniPathway" id="UPA00251">
    <property type="reaction ID" value="UER00323"/>
</dbReference>
<feature type="binding site" evidence="16">
    <location>
        <position position="178"/>
    </location>
    <ligand>
        <name>S-adenosyl-L-methionine</name>
        <dbReference type="ChEBI" id="CHEBI:59789"/>
        <label>2</label>
    </ligand>
</feature>
<dbReference type="Gene3D" id="3.80.30.20">
    <property type="entry name" value="tm_1862 like domain"/>
    <property type="match status" value="1"/>
</dbReference>
<dbReference type="InterPro" id="IPR004558">
    <property type="entry name" value="Coprogen_oxidase_HemN"/>
</dbReference>
<feature type="binding site" evidence="17">
    <location>
        <position position="56"/>
    </location>
    <ligand>
        <name>[4Fe-4S] cluster</name>
        <dbReference type="ChEBI" id="CHEBI:49883"/>
        <note>4Fe-4S-S-AdoMet</note>
    </ligand>
</feature>
<evidence type="ECO:0000256" key="14">
    <source>
        <dbReference type="ARBA" id="ARBA00048321"/>
    </source>
</evidence>
<evidence type="ECO:0000256" key="16">
    <source>
        <dbReference type="PIRSR" id="PIRSR000167-1"/>
    </source>
</evidence>
<dbReference type="PANTHER" id="PTHR13932:SF6">
    <property type="entry name" value="OXYGEN-INDEPENDENT COPROPORPHYRINOGEN III OXIDASE"/>
    <property type="match status" value="1"/>
</dbReference>
<comment type="subunit">
    <text evidence="4">Monomer.</text>
</comment>
<dbReference type="InterPro" id="IPR006638">
    <property type="entry name" value="Elp3/MiaA/NifB-like_rSAM"/>
</dbReference>
<evidence type="ECO:0000313" key="20">
    <source>
        <dbReference type="Proteomes" id="UP000092498"/>
    </source>
</evidence>
<dbReference type="GO" id="GO:0004109">
    <property type="term" value="F:coproporphyrinogen oxidase activity"/>
    <property type="evidence" value="ECO:0007669"/>
    <property type="project" value="InterPro"/>
</dbReference>
<accession>A0A1B1AMR8</accession>
<evidence type="ECO:0000256" key="3">
    <source>
        <dbReference type="ARBA" id="ARBA00005493"/>
    </source>
</evidence>
<dbReference type="GO" id="GO:0051989">
    <property type="term" value="F:coproporphyrinogen dehydrogenase activity"/>
    <property type="evidence" value="ECO:0007669"/>
    <property type="project" value="UniProtKB-EC"/>
</dbReference>
<proteinExistence type="inferred from homology"/>
<dbReference type="PANTHER" id="PTHR13932">
    <property type="entry name" value="COPROPORPHYRINIGEN III OXIDASE"/>
    <property type="match status" value="1"/>
</dbReference>
<feature type="binding site" evidence="17">
    <location>
        <position position="60"/>
    </location>
    <ligand>
        <name>[4Fe-4S] cluster</name>
        <dbReference type="ChEBI" id="CHEBI:49883"/>
        <note>4Fe-4S-S-AdoMet</note>
    </ligand>
</feature>
<evidence type="ECO:0000256" key="6">
    <source>
        <dbReference type="ARBA" id="ARBA00022490"/>
    </source>
</evidence>
<keyword evidence="6 15" id="KW-0963">Cytoplasm</keyword>
<dbReference type="PROSITE" id="PS51918">
    <property type="entry name" value="RADICAL_SAM"/>
    <property type="match status" value="1"/>
</dbReference>
<dbReference type="SFLD" id="SFLDS00029">
    <property type="entry name" value="Radical_SAM"/>
    <property type="match status" value="1"/>
</dbReference>
<gene>
    <name evidence="19" type="ORF">ATE48_19180</name>
</gene>
<keyword evidence="11 15" id="KW-0411">Iron-sulfur</keyword>
<dbReference type="GO" id="GO:0005737">
    <property type="term" value="C:cytoplasm"/>
    <property type="evidence" value="ECO:0007669"/>
    <property type="project" value="UniProtKB-SubCell"/>
</dbReference>
<evidence type="ECO:0000256" key="8">
    <source>
        <dbReference type="ARBA" id="ARBA00022723"/>
    </source>
</evidence>
<keyword evidence="12 15" id="KW-0627">Porphyrin biosynthesis</keyword>
<reference evidence="19 20" key="1">
    <citation type="submission" date="2015-11" db="EMBL/GenBank/DDBJ databases">
        <title>Whole-Genome Sequence of Candidatus Oderbacter manganicum from the National Park Lower Oder Valley, Germany.</title>
        <authorList>
            <person name="Braun B."/>
            <person name="Liere K."/>
            <person name="Szewzyk U."/>
        </authorList>
    </citation>
    <scope>NUCLEOTIDE SEQUENCE [LARGE SCALE GENOMIC DNA]</scope>
    <source>
        <strain evidence="19 20">OTSz_A_272</strain>
    </source>
</reference>
<evidence type="ECO:0000256" key="17">
    <source>
        <dbReference type="PIRSR" id="PIRSR000167-2"/>
    </source>
</evidence>
<feature type="binding site" evidence="16">
    <location>
        <position position="139"/>
    </location>
    <ligand>
        <name>S-adenosyl-L-methionine</name>
        <dbReference type="ChEBI" id="CHEBI:59789"/>
        <label>1</label>
    </ligand>
</feature>
<dbReference type="Proteomes" id="UP000092498">
    <property type="component" value="Chromosome"/>
</dbReference>
<evidence type="ECO:0000256" key="15">
    <source>
        <dbReference type="PIRNR" id="PIRNR000167"/>
    </source>
</evidence>
<evidence type="ECO:0000256" key="2">
    <source>
        <dbReference type="ARBA" id="ARBA00004785"/>
    </source>
</evidence>
<dbReference type="InterPro" id="IPR023404">
    <property type="entry name" value="rSAM_horseshoe"/>
</dbReference>
<feature type="binding site" evidence="16">
    <location>
        <position position="50"/>
    </location>
    <ligand>
        <name>S-adenosyl-L-methionine</name>
        <dbReference type="ChEBI" id="CHEBI:59789"/>
        <label>1</label>
    </ligand>
</feature>
<evidence type="ECO:0000256" key="13">
    <source>
        <dbReference type="ARBA" id="ARBA00024295"/>
    </source>
</evidence>
<keyword evidence="7 15" id="KW-0949">S-adenosyl-L-methionine</keyword>
<dbReference type="Gene3D" id="1.10.10.920">
    <property type="match status" value="1"/>
</dbReference>
<feature type="binding site" evidence="16">
    <location>
        <position position="323"/>
    </location>
    <ligand>
        <name>S-adenosyl-L-methionine</name>
        <dbReference type="ChEBI" id="CHEBI:59789"/>
        <label>1</label>
    </ligand>
</feature>
<keyword evidence="9 15" id="KW-0560">Oxidoreductase</keyword>
<protein>
    <recommendedName>
        <fullName evidence="15">Coproporphyrinogen-III oxidase</fullName>
        <ecNumber evidence="15">1.3.98.3</ecNumber>
    </recommendedName>
</protein>
<dbReference type="PIRSF" id="PIRSF000167">
    <property type="entry name" value="HemN"/>
    <property type="match status" value="1"/>
</dbReference>
<dbReference type="InterPro" id="IPR034505">
    <property type="entry name" value="Coproporphyrinogen-III_oxidase"/>
</dbReference>
<dbReference type="SUPFAM" id="SSF102114">
    <property type="entry name" value="Radical SAM enzymes"/>
    <property type="match status" value="1"/>
</dbReference>
<dbReference type="STRING" id="1759059.ATE48_19180"/>
<feature type="binding site" evidence="16">
    <location>
        <begin position="107"/>
        <end position="108"/>
    </location>
    <ligand>
        <name>S-adenosyl-L-methionine</name>
        <dbReference type="ChEBI" id="CHEBI:59789"/>
        <label>2</label>
    </ligand>
</feature>